<dbReference type="GO" id="GO:0046933">
    <property type="term" value="F:proton-transporting ATP synthase activity, rotational mechanism"/>
    <property type="evidence" value="ECO:0007669"/>
    <property type="project" value="TreeGrafter"/>
</dbReference>
<evidence type="ECO:0000256" key="11">
    <source>
        <dbReference type="ARBA" id="ARBA00023136"/>
    </source>
</evidence>
<sequence length="225" mass="26185">MMSGLFESFDPMTNNYMSLNWLMIFSVNLFVFNSYWMVPSRVLTTWILLIDTIYKEFKMIMGDLKYQSNLILFLGLVIMIFIMNLLSLFPYLFTVTGHMSFNYVMSMPLWMGFYLYGILNSPMQILIHMLPMNTPSFLMNFMVLIEFLSNLIRPLTLAIRLTANLVSGHLLLILLGWFAGSSEGQVITLCLVVAQFILVMLELFMSFIQAYVFSLLSLLYFVEFK</sequence>
<geneLocation type="mitochondrion" evidence="15"/>
<dbReference type="GO" id="GO:0045259">
    <property type="term" value="C:proton-transporting ATP synthase complex"/>
    <property type="evidence" value="ECO:0007669"/>
    <property type="project" value="UniProtKB-KW"/>
</dbReference>
<feature type="transmembrane region" description="Helical" evidence="14">
    <location>
        <begin position="125"/>
        <end position="145"/>
    </location>
</feature>
<keyword evidence="10" id="KW-0406">Ion transport</keyword>
<feature type="transmembrane region" description="Helical" evidence="14">
    <location>
        <begin position="192"/>
        <end position="222"/>
    </location>
</feature>
<dbReference type="PANTHER" id="PTHR11410:SF0">
    <property type="entry name" value="ATP SYNTHASE SUBUNIT A"/>
    <property type="match status" value="1"/>
</dbReference>
<keyword evidence="6" id="KW-0138">CF(0)</keyword>
<evidence type="ECO:0000256" key="5">
    <source>
        <dbReference type="ARBA" id="ARBA00022448"/>
    </source>
</evidence>
<dbReference type="Gene3D" id="1.20.120.220">
    <property type="entry name" value="ATP synthase, F0 complex, subunit A"/>
    <property type="match status" value="1"/>
</dbReference>
<keyword evidence="15" id="KW-0496">Mitochondrion</keyword>
<gene>
    <name evidence="15" type="primary">atp6</name>
</gene>
<feature type="transmembrane region" description="Helical" evidence="14">
    <location>
        <begin position="70"/>
        <end position="93"/>
    </location>
</feature>
<name>A0A7U0M7T7_9HYME</name>
<comment type="function">
    <text evidence="1">Mitochondrial membrane ATP synthase (F(1)F(0) ATP synthase or Complex V) produces ATP from ADP in the presence of a proton gradient across the membrane which is generated by electron transport complexes of the respiratory chain. F-type ATPases consist of two structural domains, F(1) - containing the extramembraneous catalytic core and F(0) - containing the membrane proton channel, linked together by a central stalk and a peripheral stalk. During catalysis, ATP synthesis in the catalytic domain of F(1) is coupled via a rotary mechanism of the central stalk subunits to proton translocation. Key component of the proton channel; it may play a direct role in the translocation of protons across the membrane.</text>
</comment>
<dbReference type="InterPro" id="IPR045083">
    <property type="entry name" value="ATP_synth_F0_asu_bact/mt"/>
</dbReference>
<dbReference type="NCBIfam" id="TIGR01131">
    <property type="entry name" value="ATP_synt_6_or_A"/>
    <property type="match status" value="1"/>
</dbReference>
<evidence type="ECO:0000256" key="8">
    <source>
        <dbReference type="ARBA" id="ARBA00022781"/>
    </source>
</evidence>
<evidence type="ECO:0000256" key="12">
    <source>
        <dbReference type="ARBA" id="ARBA00023310"/>
    </source>
</evidence>
<dbReference type="InterPro" id="IPR023011">
    <property type="entry name" value="ATP_synth_F0_asu_AS"/>
</dbReference>
<dbReference type="PRINTS" id="PR00123">
    <property type="entry name" value="ATPASEA"/>
</dbReference>
<evidence type="ECO:0000256" key="14">
    <source>
        <dbReference type="SAM" id="Phobius"/>
    </source>
</evidence>
<feature type="transmembrane region" description="Helical" evidence="14">
    <location>
        <begin position="100"/>
        <end position="119"/>
    </location>
</feature>
<dbReference type="CDD" id="cd00310">
    <property type="entry name" value="ATP-synt_Fo_a_6"/>
    <property type="match status" value="1"/>
</dbReference>
<dbReference type="PROSITE" id="PS00449">
    <property type="entry name" value="ATPASE_A"/>
    <property type="match status" value="1"/>
</dbReference>
<keyword evidence="7 14" id="KW-0812">Transmembrane</keyword>
<feature type="transmembrane region" description="Helical" evidence="14">
    <location>
        <begin position="157"/>
        <end position="180"/>
    </location>
</feature>
<organism evidence="15">
    <name type="scientific">Amegilla calceifera</name>
    <dbReference type="NCBI Taxonomy" id="597987"/>
    <lineage>
        <taxon>Eukaryota</taxon>
        <taxon>Metazoa</taxon>
        <taxon>Ecdysozoa</taxon>
        <taxon>Arthropoda</taxon>
        <taxon>Hexapoda</taxon>
        <taxon>Insecta</taxon>
        <taxon>Pterygota</taxon>
        <taxon>Neoptera</taxon>
        <taxon>Endopterygota</taxon>
        <taxon>Hymenoptera</taxon>
        <taxon>Apocrita</taxon>
        <taxon>Aculeata</taxon>
        <taxon>Apoidea</taxon>
        <taxon>Anthophila</taxon>
        <taxon>Apidae</taxon>
        <taxon>Amegilla</taxon>
    </lineage>
</organism>
<evidence type="ECO:0000256" key="13">
    <source>
        <dbReference type="RuleBase" id="RU004450"/>
    </source>
</evidence>
<dbReference type="Pfam" id="PF00119">
    <property type="entry name" value="ATP-synt_A"/>
    <property type="match status" value="1"/>
</dbReference>
<evidence type="ECO:0000256" key="2">
    <source>
        <dbReference type="ARBA" id="ARBA00004141"/>
    </source>
</evidence>
<accession>A0A7U0M7T7</accession>
<comment type="similarity">
    <text evidence="3">Belongs to the ATPase A chain family.</text>
</comment>
<evidence type="ECO:0000256" key="4">
    <source>
        <dbReference type="ARBA" id="ARBA00011648"/>
    </source>
</evidence>
<keyword evidence="9 14" id="KW-1133">Transmembrane helix</keyword>
<feature type="transmembrane region" description="Helical" evidence="14">
    <location>
        <begin position="21"/>
        <end position="38"/>
    </location>
</feature>
<comment type="subunit">
    <text evidence="4">F-type ATPases have 2 components, CF(1) - the catalytic core - and CF(0) - the membrane proton channel. CF(1) has five subunits: alpha(3), beta(3), gamma(1), delta(1), epsilon(1). CF(0) has three main subunits: a, b and c.</text>
</comment>
<dbReference type="InterPro" id="IPR035908">
    <property type="entry name" value="F0_ATP_A_sf"/>
</dbReference>
<evidence type="ECO:0000256" key="6">
    <source>
        <dbReference type="ARBA" id="ARBA00022547"/>
    </source>
</evidence>
<dbReference type="AlphaFoldDB" id="A0A7U0M7T7"/>
<evidence type="ECO:0000256" key="1">
    <source>
        <dbReference type="ARBA" id="ARBA00002070"/>
    </source>
</evidence>
<evidence type="ECO:0000313" key="15">
    <source>
        <dbReference type="EMBL" id="QQX28003.1"/>
    </source>
</evidence>
<evidence type="ECO:0000256" key="9">
    <source>
        <dbReference type="ARBA" id="ARBA00022989"/>
    </source>
</evidence>
<protein>
    <recommendedName>
        <fullName evidence="13">ATP synthase subunit a</fullName>
    </recommendedName>
</protein>
<keyword evidence="11 14" id="KW-0472">Membrane</keyword>
<dbReference type="PANTHER" id="PTHR11410">
    <property type="entry name" value="ATP SYNTHASE SUBUNIT A"/>
    <property type="match status" value="1"/>
</dbReference>
<dbReference type="InterPro" id="IPR000568">
    <property type="entry name" value="ATP_synth_F0_asu"/>
</dbReference>
<evidence type="ECO:0000256" key="3">
    <source>
        <dbReference type="ARBA" id="ARBA00006810"/>
    </source>
</evidence>
<dbReference type="EMBL" id="MW281320">
    <property type="protein sequence ID" value="QQX28003.1"/>
    <property type="molecule type" value="Genomic_DNA"/>
</dbReference>
<proteinExistence type="inferred from homology"/>
<keyword evidence="5" id="KW-0813">Transport</keyword>
<reference evidence="15" key="1">
    <citation type="submission" date="2020-11" db="EMBL/GenBank/DDBJ databases">
        <title>First mtgenome sequences from three genera and phylogenetic relationships of the family Apidae based on mtgenome sequences (Hymenoptera: Apoidea).</title>
        <authorList>
            <person name="Wen Z."/>
            <person name="Chen B."/>
        </authorList>
    </citation>
    <scope>NUCLEOTIDE SEQUENCE</scope>
</reference>
<dbReference type="GeneID" id="67157472"/>
<evidence type="ECO:0000256" key="10">
    <source>
        <dbReference type="ARBA" id="ARBA00023065"/>
    </source>
</evidence>
<dbReference type="SUPFAM" id="SSF81336">
    <property type="entry name" value="F1F0 ATP synthase subunit A"/>
    <property type="match status" value="1"/>
</dbReference>
<comment type="subcellular location">
    <subcellularLocation>
        <location evidence="2">Membrane</location>
        <topology evidence="2">Multi-pass membrane protein</topology>
    </subcellularLocation>
    <subcellularLocation>
        <location evidence="13">Mitochondrion inner membrane</location>
        <topology evidence="13">Multi-pass membrane protein</topology>
    </subcellularLocation>
</comment>
<keyword evidence="12" id="KW-0066">ATP synthesis</keyword>
<evidence type="ECO:0000256" key="7">
    <source>
        <dbReference type="ARBA" id="ARBA00022692"/>
    </source>
</evidence>
<dbReference type="RefSeq" id="YP_010154768.1">
    <property type="nucleotide sequence ID" value="NC_057194.1"/>
</dbReference>
<keyword evidence="8" id="KW-0375">Hydrogen ion transport</keyword>
<dbReference type="GO" id="GO:0005743">
    <property type="term" value="C:mitochondrial inner membrane"/>
    <property type="evidence" value="ECO:0007669"/>
    <property type="project" value="UniProtKB-SubCell"/>
</dbReference>